<evidence type="ECO:0008006" key="3">
    <source>
        <dbReference type="Google" id="ProtNLM"/>
    </source>
</evidence>
<dbReference type="OrthoDB" id="256709at2"/>
<sequence>MIPRFLRGSWSRRGNGKFEQGKWYTLQVEMLGDQVVAQTDNGLVVKASHASLDTEKPNYRFVMRGDSLSLDDLTVWDLK</sequence>
<dbReference type="AlphaFoldDB" id="A0A5C6D3L5"/>
<dbReference type="EMBL" id="SJPV01000017">
    <property type="protein sequence ID" value="TWU31348.1"/>
    <property type="molecule type" value="Genomic_DNA"/>
</dbReference>
<dbReference type="RefSeq" id="WP_146530940.1">
    <property type="nucleotide sequence ID" value="NZ_SJPV01000017.1"/>
</dbReference>
<dbReference type="Proteomes" id="UP000319143">
    <property type="component" value="Unassembled WGS sequence"/>
</dbReference>
<gene>
    <name evidence="1" type="ORF">Poly41_62170</name>
</gene>
<accession>A0A5C6D3L5</accession>
<comment type="caution">
    <text evidence="1">The sequence shown here is derived from an EMBL/GenBank/DDBJ whole genome shotgun (WGS) entry which is preliminary data.</text>
</comment>
<proteinExistence type="predicted"/>
<keyword evidence="2" id="KW-1185">Reference proteome</keyword>
<protein>
    <recommendedName>
        <fullName evidence="3">3-keto-disaccharide hydrolase domain-containing protein</fullName>
    </recommendedName>
</protein>
<name>A0A5C6D3L5_9BACT</name>
<evidence type="ECO:0000313" key="2">
    <source>
        <dbReference type="Proteomes" id="UP000319143"/>
    </source>
</evidence>
<evidence type="ECO:0000313" key="1">
    <source>
        <dbReference type="EMBL" id="TWU31348.1"/>
    </source>
</evidence>
<organism evidence="1 2">
    <name type="scientific">Novipirellula artificiosorum</name>
    <dbReference type="NCBI Taxonomy" id="2528016"/>
    <lineage>
        <taxon>Bacteria</taxon>
        <taxon>Pseudomonadati</taxon>
        <taxon>Planctomycetota</taxon>
        <taxon>Planctomycetia</taxon>
        <taxon>Pirellulales</taxon>
        <taxon>Pirellulaceae</taxon>
        <taxon>Novipirellula</taxon>
    </lineage>
</organism>
<reference evidence="1 2" key="1">
    <citation type="submission" date="2019-02" db="EMBL/GenBank/DDBJ databases">
        <title>Deep-cultivation of Planctomycetes and their phenomic and genomic characterization uncovers novel biology.</title>
        <authorList>
            <person name="Wiegand S."/>
            <person name="Jogler M."/>
            <person name="Boedeker C."/>
            <person name="Pinto D."/>
            <person name="Vollmers J."/>
            <person name="Rivas-Marin E."/>
            <person name="Kohn T."/>
            <person name="Peeters S.H."/>
            <person name="Heuer A."/>
            <person name="Rast P."/>
            <person name="Oberbeckmann S."/>
            <person name="Bunk B."/>
            <person name="Jeske O."/>
            <person name="Meyerdierks A."/>
            <person name="Storesund J.E."/>
            <person name="Kallscheuer N."/>
            <person name="Luecker S."/>
            <person name="Lage O.M."/>
            <person name="Pohl T."/>
            <person name="Merkel B.J."/>
            <person name="Hornburger P."/>
            <person name="Mueller R.-W."/>
            <person name="Bruemmer F."/>
            <person name="Labrenz M."/>
            <person name="Spormann A.M."/>
            <person name="Op Den Camp H."/>
            <person name="Overmann J."/>
            <person name="Amann R."/>
            <person name="Jetten M.S.M."/>
            <person name="Mascher T."/>
            <person name="Medema M.H."/>
            <person name="Devos D.P."/>
            <person name="Kaster A.-K."/>
            <person name="Ovreas L."/>
            <person name="Rohde M."/>
            <person name="Galperin M.Y."/>
            <person name="Jogler C."/>
        </authorList>
    </citation>
    <scope>NUCLEOTIDE SEQUENCE [LARGE SCALE GENOMIC DNA]</scope>
    <source>
        <strain evidence="1 2">Poly41</strain>
    </source>
</reference>